<dbReference type="InterPro" id="IPR050313">
    <property type="entry name" value="Carb_Metab_HTH_regulators"/>
</dbReference>
<dbReference type="InterPro" id="IPR018356">
    <property type="entry name" value="Tscrpt_reg_HTH_DeoR_CS"/>
</dbReference>
<comment type="caution">
    <text evidence="5">The sequence shown here is derived from an EMBL/GenBank/DDBJ whole genome shotgun (WGS) entry which is preliminary data.</text>
</comment>
<evidence type="ECO:0000256" key="2">
    <source>
        <dbReference type="ARBA" id="ARBA00023125"/>
    </source>
</evidence>
<dbReference type="Pfam" id="PF08220">
    <property type="entry name" value="HTH_DeoR"/>
    <property type="match status" value="1"/>
</dbReference>
<reference evidence="5 6" key="1">
    <citation type="journal article" date="2017" name="Int. J. Syst. Evol. Microbiol.">
        <title>Bacillus notoginsengisoli sp. nov., a novel bacterium isolated from the rhizosphere of Panax notoginseng.</title>
        <authorList>
            <person name="Zhang M.Y."/>
            <person name="Cheng J."/>
            <person name="Cai Y."/>
            <person name="Zhang T.Y."/>
            <person name="Wu Y.Y."/>
            <person name="Manikprabhu D."/>
            <person name="Li W.J."/>
            <person name="Zhang Y.X."/>
        </authorList>
    </citation>
    <scope>NUCLEOTIDE SEQUENCE [LARGE SCALE GENOMIC DNA]</scope>
    <source>
        <strain evidence="5 6">JCM 30743</strain>
    </source>
</reference>
<evidence type="ECO:0000256" key="3">
    <source>
        <dbReference type="ARBA" id="ARBA00023163"/>
    </source>
</evidence>
<organism evidence="5 6">
    <name type="scientific">Neobacillus notoginsengisoli</name>
    <dbReference type="NCBI Taxonomy" id="1578198"/>
    <lineage>
        <taxon>Bacteria</taxon>
        <taxon>Bacillati</taxon>
        <taxon>Bacillota</taxon>
        <taxon>Bacilli</taxon>
        <taxon>Bacillales</taxon>
        <taxon>Bacillaceae</taxon>
        <taxon>Neobacillus</taxon>
    </lineage>
</organism>
<feature type="domain" description="HTH deoR-type" evidence="4">
    <location>
        <begin position="3"/>
        <end position="58"/>
    </location>
</feature>
<dbReference type="PANTHER" id="PTHR30363">
    <property type="entry name" value="HTH-TYPE TRANSCRIPTIONAL REGULATOR SRLR-RELATED"/>
    <property type="match status" value="1"/>
</dbReference>
<dbReference type="AlphaFoldDB" id="A0A417YIJ1"/>
<proteinExistence type="predicted"/>
<dbReference type="EMBL" id="QWEG01000018">
    <property type="protein sequence ID" value="RHW32839.1"/>
    <property type="molecule type" value="Genomic_DNA"/>
</dbReference>
<evidence type="ECO:0000259" key="4">
    <source>
        <dbReference type="PROSITE" id="PS51000"/>
    </source>
</evidence>
<dbReference type="OrthoDB" id="9798651at2"/>
<dbReference type="InterPro" id="IPR014036">
    <property type="entry name" value="DeoR-like_C"/>
</dbReference>
<evidence type="ECO:0000313" key="5">
    <source>
        <dbReference type="EMBL" id="RHW32839.1"/>
    </source>
</evidence>
<accession>A0A417YIJ1</accession>
<name>A0A417YIJ1_9BACI</name>
<dbReference type="PROSITE" id="PS51000">
    <property type="entry name" value="HTH_DEOR_2"/>
    <property type="match status" value="1"/>
</dbReference>
<dbReference type="Proteomes" id="UP000284416">
    <property type="component" value="Unassembled WGS sequence"/>
</dbReference>
<sequence length="256" mass="28647">MLKQERINEILKLLHQNGKVEVNNLVRLFNVTEMTIRRDLNDLFKQNLAVRSYGGATLPPDRILTEKPFELRINKNQREKDAIAELAIPLIEDGMKVFLDSSTTCYSLARKITNDRNFIIITDTISTAMELNTRNNIQVVCLGGELRKNTHSCVGMFAEQMVNSMHFDISFISVPNITVNGTLSSSSIMEASLKRTVIENSSLKVLLVDSSKVGGSDFIKIGDISIVDIVITDSNMSLDFINHCKNKGIEVKIAEI</sequence>
<dbReference type="GO" id="GO:0003700">
    <property type="term" value="F:DNA-binding transcription factor activity"/>
    <property type="evidence" value="ECO:0007669"/>
    <property type="project" value="InterPro"/>
</dbReference>
<dbReference type="SUPFAM" id="SSF100950">
    <property type="entry name" value="NagB/RpiA/CoA transferase-like"/>
    <property type="match status" value="1"/>
</dbReference>
<dbReference type="InterPro" id="IPR036388">
    <property type="entry name" value="WH-like_DNA-bd_sf"/>
</dbReference>
<gene>
    <name evidence="5" type="ORF">D1B31_21070</name>
</gene>
<dbReference type="RefSeq" id="WP_118924160.1">
    <property type="nucleotide sequence ID" value="NZ_QWEG01000018.1"/>
</dbReference>
<keyword evidence="3" id="KW-0804">Transcription</keyword>
<dbReference type="Gene3D" id="1.10.10.10">
    <property type="entry name" value="Winged helix-like DNA-binding domain superfamily/Winged helix DNA-binding domain"/>
    <property type="match status" value="1"/>
</dbReference>
<dbReference type="Gene3D" id="3.40.50.1360">
    <property type="match status" value="1"/>
</dbReference>
<keyword evidence="2" id="KW-0238">DNA-binding</keyword>
<dbReference type="Pfam" id="PF00455">
    <property type="entry name" value="DeoRC"/>
    <property type="match status" value="1"/>
</dbReference>
<protein>
    <submittedName>
        <fullName evidence="5">DeoR/GlpR transcriptional regulator</fullName>
    </submittedName>
</protein>
<dbReference type="PROSITE" id="PS00894">
    <property type="entry name" value="HTH_DEOR_1"/>
    <property type="match status" value="1"/>
</dbReference>
<dbReference type="SMART" id="SM01134">
    <property type="entry name" value="DeoRC"/>
    <property type="match status" value="1"/>
</dbReference>
<dbReference type="InterPro" id="IPR037171">
    <property type="entry name" value="NagB/RpiA_transferase-like"/>
</dbReference>
<dbReference type="InterPro" id="IPR001034">
    <property type="entry name" value="DeoR_HTH"/>
</dbReference>
<evidence type="ECO:0000313" key="6">
    <source>
        <dbReference type="Proteomes" id="UP000284416"/>
    </source>
</evidence>
<dbReference type="GO" id="GO:0003677">
    <property type="term" value="F:DNA binding"/>
    <property type="evidence" value="ECO:0007669"/>
    <property type="project" value="UniProtKB-KW"/>
</dbReference>
<dbReference type="SMART" id="SM00420">
    <property type="entry name" value="HTH_DEOR"/>
    <property type="match status" value="1"/>
</dbReference>
<dbReference type="PANTHER" id="PTHR30363:SF44">
    <property type="entry name" value="AGA OPERON TRANSCRIPTIONAL REPRESSOR-RELATED"/>
    <property type="match status" value="1"/>
</dbReference>
<dbReference type="PRINTS" id="PR00037">
    <property type="entry name" value="HTHLACR"/>
</dbReference>
<evidence type="ECO:0000256" key="1">
    <source>
        <dbReference type="ARBA" id="ARBA00023015"/>
    </source>
</evidence>
<dbReference type="SUPFAM" id="SSF46785">
    <property type="entry name" value="Winged helix' DNA-binding domain"/>
    <property type="match status" value="1"/>
</dbReference>
<keyword evidence="1" id="KW-0805">Transcription regulation</keyword>
<keyword evidence="6" id="KW-1185">Reference proteome</keyword>
<dbReference type="InterPro" id="IPR036390">
    <property type="entry name" value="WH_DNA-bd_sf"/>
</dbReference>